<dbReference type="OrthoDB" id="302418at2"/>
<dbReference type="KEGG" id="llh:I41_27620"/>
<keyword evidence="2" id="KW-1185">Reference proteome</keyword>
<gene>
    <name evidence="1" type="ORF">I41_27620</name>
</gene>
<sequence length="174" mass="18692">MPTNTEATTTPQSAWQVVAELPYGGSLTTVHQQVRTLRHLVVDPYDASQDNAIHFALRGYRFRMEQVDDRLDFWVNDGSCPVGNPDGTALPFGQNAGDQTRNASGVKLALPGGPIATEPNCAANRPLQVGGVRSRQSSGLTAVRTANVSRSNSRRSASARAARWNVALLMLSSC</sequence>
<dbReference type="AlphaFoldDB" id="A0A517TYX0"/>
<evidence type="ECO:0000313" key="2">
    <source>
        <dbReference type="Proteomes" id="UP000317909"/>
    </source>
</evidence>
<dbReference type="EMBL" id="CP036339">
    <property type="protein sequence ID" value="QDT73573.1"/>
    <property type="molecule type" value="Genomic_DNA"/>
</dbReference>
<proteinExistence type="predicted"/>
<dbReference type="RefSeq" id="WP_145433147.1">
    <property type="nucleotide sequence ID" value="NZ_CP036339.1"/>
</dbReference>
<organism evidence="1 2">
    <name type="scientific">Lacipirellula limnantheis</name>
    <dbReference type="NCBI Taxonomy" id="2528024"/>
    <lineage>
        <taxon>Bacteria</taxon>
        <taxon>Pseudomonadati</taxon>
        <taxon>Planctomycetota</taxon>
        <taxon>Planctomycetia</taxon>
        <taxon>Pirellulales</taxon>
        <taxon>Lacipirellulaceae</taxon>
        <taxon>Lacipirellula</taxon>
    </lineage>
</organism>
<reference evidence="1 2" key="1">
    <citation type="submission" date="2019-02" db="EMBL/GenBank/DDBJ databases">
        <title>Deep-cultivation of Planctomycetes and their phenomic and genomic characterization uncovers novel biology.</title>
        <authorList>
            <person name="Wiegand S."/>
            <person name="Jogler M."/>
            <person name="Boedeker C."/>
            <person name="Pinto D."/>
            <person name="Vollmers J."/>
            <person name="Rivas-Marin E."/>
            <person name="Kohn T."/>
            <person name="Peeters S.H."/>
            <person name="Heuer A."/>
            <person name="Rast P."/>
            <person name="Oberbeckmann S."/>
            <person name="Bunk B."/>
            <person name="Jeske O."/>
            <person name="Meyerdierks A."/>
            <person name="Storesund J.E."/>
            <person name="Kallscheuer N."/>
            <person name="Luecker S."/>
            <person name="Lage O.M."/>
            <person name="Pohl T."/>
            <person name="Merkel B.J."/>
            <person name="Hornburger P."/>
            <person name="Mueller R.-W."/>
            <person name="Bruemmer F."/>
            <person name="Labrenz M."/>
            <person name="Spormann A.M."/>
            <person name="Op den Camp H."/>
            <person name="Overmann J."/>
            <person name="Amann R."/>
            <person name="Jetten M.S.M."/>
            <person name="Mascher T."/>
            <person name="Medema M.H."/>
            <person name="Devos D.P."/>
            <person name="Kaster A.-K."/>
            <person name="Ovreas L."/>
            <person name="Rohde M."/>
            <person name="Galperin M.Y."/>
            <person name="Jogler C."/>
        </authorList>
    </citation>
    <scope>NUCLEOTIDE SEQUENCE [LARGE SCALE GENOMIC DNA]</scope>
    <source>
        <strain evidence="1 2">I41</strain>
    </source>
</reference>
<evidence type="ECO:0000313" key="1">
    <source>
        <dbReference type="EMBL" id="QDT73573.1"/>
    </source>
</evidence>
<accession>A0A517TYX0</accession>
<dbReference type="Proteomes" id="UP000317909">
    <property type="component" value="Chromosome"/>
</dbReference>
<name>A0A517TYX0_9BACT</name>
<protein>
    <submittedName>
        <fullName evidence="1">Uncharacterized protein</fullName>
    </submittedName>
</protein>